<organism evidence="1 2">
    <name type="scientific">Corynebacterium doosanense CAU 212 = DSM 45436</name>
    <dbReference type="NCBI Taxonomy" id="558173"/>
    <lineage>
        <taxon>Bacteria</taxon>
        <taxon>Bacillati</taxon>
        <taxon>Actinomycetota</taxon>
        <taxon>Actinomycetes</taxon>
        <taxon>Mycobacteriales</taxon>
        <taxon>Corynebacteriaceae</taxon>
        <taxon>Corynebacterium</taxon>
    </lineage>
</organism>
<dbReference type="Proteomes" id="UP000029914">
    <property type="component" value="Chromosome"/>
</dbReference>
<dbReference type="eggNOG" id="ENOG5031E2A">
    <property type="taxonomic scope" value="Bacteria"/>
</dbReference>
<dbReference type="STRING" id="558173.CDOO_04980"/>
<evidence type="ECO:0000313" key="1">
    <source>
        <dbReference type="EMBL" id="AIT60679.1"/>
    </source>
</evidence>
<evidence type="ECO:0000313" key="2">
    <source>
        <dbReference type="Proteomes" id="UP000029914"/>
    </source>
</evidence>
<dbReference type="EMBL" id="CP006764">
    <property type="protein sequence ID" value="AIT60679.1"/>
    <property type="molecule type" value="Genomic_DNA"/>
</dbReference>
<dbReference type="HOGENOM" id="CLU_2449620_0_0_11"/>
<name>A0A097IEY1_9CORY</name>
<keyword evidence="2" id="KW-1185">Reference proteome</keyword>
<gene>
    <name evidence="1" type="ORF">CDOO_04980</name>
</gene>
<sequence>MLMADHIVETTVPVTGVETEQDVVKCLQSLYDEFARLGLGQATFEITDEHTVLYIKHKDSIEPDLEAVDHALRAAGDYSIANT</sequence>
<reference evidence="1 2" key="1">
    <citation type="submission" date="2013-09" db="EMBL/GenBank/DDBJ databases">
        <title>Complete genome sequence of Corynebacterium doosanense CAU 212(T) (=DSM 45436(T)), isolated from activated sludge.</title>
        <authorList>
            <person name="Schaffert L."/>
            <person name="Albersmeier A."/>
            <person name="Kalinowski J."/>
            <person name="Ruckert C."/>
        </authorList>
    </citation>
    <scope>NUCLEOTIDE SEQUENCE [LARGE SCALE GENOMIC DNA]</scope>
    <source>
        <strain evidence="1 2">CAU 212</strain>
    </source>
</reference>
<protein>
    <submittedName>
        <fullName evidence="1">Aldehyde dehydrogenase</fullName>
    </submittedName>
</protein>
<dbReference type="AlphaFoldDB" id="A0A097IEY1"/>
<accession>A0A097IEY1</accession>
<dbReference type="KEGG" id="cdo:CDOO_04980"/>
<proteinExistence type="predicted"/>